<keyword evidence="3" id="KW-0479">Metal-binding</keyword>
<sequence length="293" mass="33298">MDKTWELVQDEKAHLGESPSWDSEGQVLYWIDSARGNLYIYDPKNERNRKMEIGEHIGSVAPKNEQEVIMATESGIYLFHLETEKKTFITNPNKHSENIFNDGKCDPFGRFWVGTVNGVDAEKFTGELFCLQLDYSIATKIQSVGCSNGITWSPDYQTMYYIDTLAYKIVAFDYDLNTGDINNKRTVVIIPEKFKLPDGMSGDMEGNLWVAHWDAGVICCWDPNNRNLLETIKLPVPRVTSCVFGGEKRNELYVTSARTGLTEKELASHLYSGGLFRINMDVQGLPTFSFNNR</sequence>
<dbReference type="PRINTS" id="PR01790">
    <property type="entry name" value="SMP30FAMILY"/>
</dbReference>
<dbReference type="PANTHER" id="PTHR10907">
    <property type="entry name" value="REGUCALCIN"/>
    <property type="match status" value="1"/>
</dbReference>
<dbReference type="InterPro" id="IPR013658">
    <property type="entry name" value="SGL"/>
</dbReference>
<evidence type="ECO:0000259" key="4">
    <source>
        <dbReference type="Pfam" id="PF08450"/>
    </source>
</evidence>
<reference evidence="5 6" key="1">
    <citation type="submission" date="2014-11" db="EMBL/GenBank/DDBJ databases">
        <authorList>
            <person name="Urmite Genomes Urmite Genomes"/>
        </authorList>
    </citation>
    <scope>NUCLEOTIDE SEQUENCE [LARGE SCALE GENOMIC DNA]</scope>
    <source>
        <strain evidence="5 6">Oc5</strain>
    </source>
</reference>
<dbReference type="Gene3D" id="2.120.10.30">
    <property type="entry name" value="TolB, C-terminal domain"/>
    <property type="match status" value="1"/>
</dbReference>
<protein>
    <submittedName>
        <fullName evidence="5">L-arabinolactonase</fullName>
    </submittedName>
</protein>
<evidence type="ECO:0000256" key="2">
    <source>
        <dbReference type="PIRSR" id="PIRSR605511-1"/>
    </source>
</evidence>
<feature type="binding site" evidence="3">
    <location>
        <position position="101"/>
    </location>
    <ligand>
        <name>substrate</name>
    </ligand>
</feature>
<dbReference type="GO" id="GO:0004341">
    <property type="term" value="F:gluconolactonase activity"/>
    <property type="evidence" value="ECO:0007669"/>
    <property type="project" value="TreeGrafter"/>
</dbReference>
<organism evidence="5 6">
    <name type="scientific">Oceanobacillus oncorhynchi</name>
    <dbReference type="NCBI Taxonomy" id="545501"/>
    <lineage>
        <taxon>Bacteria</taxon>
        <taxon>Bacillati</taxon>
        <taxon>Bacillota</taxon>
        <taxon>Bacilli</taxon>
        <taxon>Bacillales</taxon>
        <taxon>Bacillaceae</taxon>
        <taxon>Oceanobacillus</taxon>
    </lineage>
</organism>
<dbReference type="Pfam" id="PF08450">
    <property type="entry name" value="SGL"/>
    <property type="match status" value="1"/>
</dbReference>
<comment type="similarity">
    <text evidence="1">Belongs to the SMP-30/CGR1 family.</text>
</comment>
<dbReference type="OrthoDB" id="2633250at2"/>
<keyword evidence="6" id="KW-1185">Reference proteome</keyword>
<keyword evidence="3" id="KW-0862">Zinc</keyword>
<feature type="active site" description="Proton donor/acceptor" evidence="2">
    <location>
        <position position="198"/>
    </location>
</feature>
<dbReference type="STRING" id="545501.BN997_03223"/>
<feature type="binding site" evidence="3">
    <location>
        <position position="198"/>
    </location>
    <ligand>
        <name>a divalent metal cation</name>
        <dbReference type="ChEBI" id="CHEBI:60240"/>
    </ligand>
</feature>
<dbReference type="GO" id="GO:0005509">
    <property type="term" value="F:calcium ion binding"/>
    <property type="evidence" value="ECO:0007669"/>
    <property type="project" value="TreeGrafter"/>
</dbReference>
<dbReference type="InterPro" id="IPR011042">
    <property type="entry name" value="6-blade_b-propeller_TolB-like"/>
</dbReference>
<feature type="binding site" evidence="3">
    <location>
        <position position="148"/>
    </location>
    <ligand>
        <name>a divalent metal cation</name>
        <dbReference type="ChEBI" id="CHEBI:60240"/>
    </ligand>
</feature>
<comment type="cofactor">
    <cofactor evidence="3">
        <name>Zn(2+)</name>
        <dbReference type="ChEBI" id="CHEBI:29105"/>
    </cofactor>
    <text evidence="3">Binds 1 divalent metal cation per subunit.</text>
</comment>
<evidence type="ECO:0000256" key="1">
    <source>
        <dbReference type="ARBA" id="ARBA00008853"/>
    </source>
</evidence>
<dbReference type="RefSeq" id="WP_042533595.1">
    <property type="nucleotide sequence ID" value="NZ_CDGG01000001.1"/>
</dbReference>
<dbReference type="GO" id="GO:0019853">
    <property type="term" value="P:L-ascorbic acid biosynthetic process"/>
    <property type="evidence" value="ECO:0007669"/>
    <property type="project" value="TreeGrafter"/>
</dbReference>
<dbReference type="AlphaFoldDB" id="A0A0A1MV48"/>
<evidence type="ECO:0000313" key="6">
    <source>
        <dbReference type="Proteomes" id="UP000040453"/>
    </source>
</evidence>
<name>A0A0A1MV48_9BACI</name>
<accession>A0A0A1MV48</accession>
<proteinExistence type="inferred from homology"/>
<gene>
    <name evidence="5" type="primary">araB</name>
    <name evidence="5" type="ORF">BN997_03223</name>
</gene>
<feature type="binding site" evidence="3">
    <location>
        <position position="17"/>
    </location>
    <ligand>
        <name>a divalent metal cation</name>
        <dbReference type="ChEBI" id="CHEBI:60240"/>
    </ligand>
</feature>
<feature type="domain" description="SMP-30/Gluconolactonase/LRE-like region" evidence="4">
    <location>
        <begin position="15"/>
        <end position="258"/>
    </location>
</feature>
<dbReference type="Proteomes" id="UP000040453">
    <property type="component" value="Unassembled WGS sequence"/>
</dbReference>
<dbReference type="InterPro" id="IPR005511">
    <property type="entry name" value="SMP-30"/>
</dbReference>
<dbReference type="PANTHER" id="PTHR10907:SF47">
    <property type="entry name" value="REGUCALCIN"/>
    <property type="match status" value="1"/>
</dbReference>
<dbReference type="EMBL" id="CDGG01000001">
    <property type="protein sequence ID" value="CEI83317.1"/>
    <property type="molecule type" value="Genomic_DNA"/>
</dbReference>
<dbReference type="SUPFAM" id="SSF63829">
    <property type="entry name" value="Calcium-dependent phosphotriesterase"/>
    <property type="match status" value="1"/>
</dbReference>
<evidence type="ECO:0000256" key="3">
    <source>
        <dbReference type="PIRSR" id="PIRSR605511-2"/>
    </source>
</evidence>
<evidence type="ECO:0000313" key="5">
    <source>
        <dbReference type="EMBL" id="CEI83317.1"/>
    </source>
</evidence>